<feature type="domain" description="Heparan-alpha-glucosaminide N-acetyltransferase catalytic" evidence="2">
    <location>
        <begin position="5"/>
        <end position="219"/>
    </location>
</feature>
<feature type="transmembrane region" description="Helical" evidence="1">
    <location>
        <begin position="143"/>
        <end position="162"/>
    </location>
</feature>
<feature type="transmembrane region" description="Helical" evidence="1">
    <location>
        <begin position="323"/>
        <end position="343"/>
    </location>
</feature>
<protein>
    <submittedName>
        <fullName evidence="3">Heparan-alpha-glucosaminide N-acetyltransferase domain-containing protein</fullName>
    </submittedName>
</protein>
<keyword evidence="1" id="KW-0812">Transmembrane</keyword>
<name>A0ABV8R8Y9_9FLAO</name>
<feature type="transmembrane region" description="Helical" evidence="1">
    <location>
        <begin position="7"/>
        <end position="26"/>
    </location>
</feature>
<dbReference type="EMBL" id="JBHSCY010000002">
    <property type="protein sequence ID" value="MFC4268869.1"/>
    <property type="molecule type" value="Genomic_DNA"/>
</dbReference>
<keyword evidence="1" id="KW-0472">Membrane</keyword>
<dbReference type="Proteomes" id="UP001595826">
    <property type="component" value="Unassembled WGS sequence"/>
</dbReference>
<keyword evidence="4" id="KW-1185">Reference proteome</keyword>
<dbReference type="Pfam" id="PF07786">
    <property type="entry name" value="HGSNAT_cat"/>
    <property type="match status" value="1"/>
</dbReference>
<accession>A0ABV8R8Y9</accession>
<feature type="transmembrane region" description="Helical" evidence="1">
    <location>
        <begin position="113"/>
        <end position="136"/>
    </location>
</feature>
<organism evidence="3 4">
    <name type="scientific">Polaribacter marinivivus</name>
    <dbReference type="NCBI Taxonomy" id="1524260"/>
    <lineage>
        <taxon>Bacteria</taxon>
        <taxon>Pseudomonadati</taxon>
        <taxon>Bacteroidota</taxon>
        <taxon>Flavobacteriia</taxon>
        <taxon>Flavobacteriales</taxon>
        <taxon>Flavobacteriaceae</taxon>
    </lineage>
</organism>
<keyword evidence="1" id="KW-1133">Transmembrane helix</keyword>
<comment type="caution">
    <text evidence="3">The sequence shown here is derived from an EMBL/GenBank/DDBJ whole genome shotgun (WGS) entry which is preliminary data.</text>
</comment>
<gene>
    <name evidence="3" type="ORF">ACFOWD_08140</name>
</gene>
<feature type="transmembrane region" description="Helical" evidence="1">
    <location>
        <begin position="218"/>
        <end position="238"/>
    </location>
</feature>
<feature type="transmembrane region" description="Helical" evidence="1">
    <location>
        <begin position="46"/>
        <end position="69"/>
    </location>
</feature>
<evidence type="ECO:0000313" key="3">
    <source>
        <dbReference type="EMBL" id="MFC4268869.1"/>
    </source>
</evidence>
<feature type="transmembrane region" description="Helical" evidence="1">
    <location>
        <begin position="258"/>
        <end position="279"/>
    </location>
</feature>
<feature type="transmembrane region" description="Helical" evidence="1">
    <location>
        <begin position="188"/>
        <end position="206"/>
    </location>
</feature>
<feature type="transmembrane region" description="Helical" evidence="1">
    <location>
        <begin position="291"/>
        <end position="311"/>
    </location>
</feature>
<evidence type="ECO:0000313" key="4">
    <source>
        <dbReference type="Proteomes" id="UP001595826"/>
    </source>
</evidence>
<reference evidence="4" key="1">
    <citation type="journal article" date="2019" name="Int. J. Syst. Evol. Microbiol.">
        <title>The Global Catalogue of Microorganisms (GCM) 10K type strain sequencing project: providing services to taxonomists for standard genome sequencing and annotation.</title>
        <authorList>
            <consortium name="The Broad Institute Genomics Platform"/>
            <consortium name="The Broad Institute Genome Sequencing Center for Infectious Disease"/>
            <person name="Wu L."/>
            <person name="Ma J."/>
        </authorList>
    </citation>
    <scope>NUCLEOTIDE SEQUENCE [LARGE SCALE GENOMIC DNA]</scope>
    <source>
        <strain evidence="4">CECT 8655</strain>
    </source>
</reference>
<proteinExistence type="predicted"/>
<feature type="transmembrane region" description="Helical" evidence="1">
    <location>
        <begin position="89"/>
        <end position="107"/>
    </location>
</feature>
<evidence type="ECO:0000256" key="1">
    <source>
        <dbReference type="SAM" id="Phobius"/>
    </source>
</evidence>
<evidence type="ECO:0000259" key="2">
    <source>
        <dbReference type="Pfam" id="PF07786"/>
    </source>
</evidence>
<dbReference type="InterPro" id="IPR012429">
    <property type="entry name" value="HGSNAT_cat"/>
</dbReference>
<sequence length="362" mass="41720">MNSERLYFIDIVRAFAILMMLQGHFIDTLLSIEYRDVSSTAFKIWSYFRGITAPTFFTISGLIFTYLLLKAKEKGNEKLRIKKGIIRGFFLIGVGYLLRAPIFKWLSGKFTTYFLAVDVLQCIGLSLILVILVYIICFKKNTIFSLSTLLLGILIFLTEPLYRNLNPENIPLIFSNYISKNNGSVFRIIPWFGYVSLGAFLATLFFKNLSKNNFKLITIISFIIVGFILIFYSSYLLATISKLTDIQLFIDSASYNYLFTRFGNVLLYFALFYAFENYLKFPLVLKIGQKTLSIYVIHFIIIYGSFTGYGLNRIIGKTLNPTQAVVGAILFLFIVCFISFYYVKTNAFLYNNLRKLFDKVKS</sequence>
<dbReference type="RefSeq" id="WP_377409650.1">
    <property type="nucleotide sequence ID" value="NZ_JBHSCY010000002.1"/>
</dbReference>